<proteinExistence type="predicted"/>
<evidence type="ECO:0000259" key="1">
    <source>
        <dbReference type="Pfam" id="PF13175"/>
    </source>
</evidence>
<reference evidence="2 3" key="1">
    <citation type="submission" date="2013-11" db="EMBL/GenBank/DDBJ databases">
        <title>Genomic analysis of Pelistega sp. HM-7.</title>
        <authorList>
            <person name="Kumbhare S.V."/>
            <person name="Shetty S.A."/>
            <person name="Sharma O."/>
            <person name="Dhotre D.P."/>
        </authorList>
    </citation>
    <scope>NUCLEOTIDE SEQUENCE [LARGE SCALE GENOMIC DNA]</scope>
    <source>
        <strain evidence="2 3">HM-7</strain>
    </source>
</reference>
<dbReference type="EMBL" id="AYSV01000043">
    <property type="protein sequence ID" value="ETD72647.1"/>
    <property type="molecule type" value="Genomic_DNA"/>
</dbReference>
<dbReference type="CDD" id="cd00267">
    <property type="entry name" value="ABC_ATPase"/>
    <property type="match status" value="1"/>
</dbReference>
<organism evidence="2 3">
    <name type="scientific">Pelistega indica</name>
    <dbReference type="NCBI Taxonomy" id="1414851"/>
    <lineage>
        <taxon>Bacteria</taxon>
        <taxon>Pseudomonadati</taxon>
        <taxon>Pseudomonadota</taxon>
        <taxon>Betaproteobacteria</taxon>
        <taxon>Burkholderiales</taxon>
        <taxon>Alcaligenaceae</taxon>
        <taxon>Pelistega</taxon>
    </lineage>
</organism>
<dbReference type="Gene3D" id="3.40.50.300">
    <property type="entry name" value="P-loop containing nucleotide triphosphate hydrolases"/>
    <property type="match status" value="1"/>
</dbReference>
<evidence type="ECO:0000313" key="2">
    <source>
        <dbReference type="EMBL" id="ETD72647.1"/>
    </source>
</evidence>
<sequence length="332" mass="37522">MKTKNLNQKINICFEVDNKNQINQTLLIPIPNDTLNNATIFNKNNAIIDSLTNAILRKIVQLVAFQQNLNLLEQDVYIPAARTGLMFGLHDIVQSTLERDNAQLSFLSNKEVSSNSSKLTAPIKKFISDLNRSSRFGLWHLDSEETPLTKLMEGSINFDEEKSSFEFRPKNLKSTLPLAASSSLVTELAAFDILCSDVIFNAPEFLIFEEPEAHLHLSAQRDIAKIIVSLVNQGTHVLLTSHSDTFLQQLNNLILLHRLKETNMPYQLGIKDNEMIDEEKVALYDFTNQEGRTMVKNIPCSKYGFIAPSLNEVLKSLQLETTDILNKIDESE</sequence>
<protein>
    <recommendedName>
        <fullName evidence="1">Endonuclease GajA/Old nuclease/RecF-like AAA domain-containing protein</fullName>
    </recommendedName>
</protein>
<gene>
    <name evidence="2" type="ORF">V757_03075</name>
</gene>
<dbReference type="InterPro" id="IPR041685">
    <property type="entry name" value="AAA_GajA/Old/RecF-like"/>
</dbReference>
<accession>V8GAD0</accession>
<evidence type="ECO:0000313" key="3">
    <source>
        <dbReference type="Proteomes" id="UP000018766"/>
    </source>
</evidence>
<dbReference type="Pfam" id="PF13175">
    <property type="entry name" value="AAA_15"/>
    <property type="match status" value="1"/>
</dbReference>
<dbReference type="AlphaFoldDB" id="V8GAD0"/>
<dbReference type="SUPFAM" id="SSF52540">
    <property type="entry name" value="P-loop containing nucleoside triphosphate hydrolases"/>
    <property type="match status" value="1"/>
</dbReference>
<feature type="domain" description="Endonuclease GajA/Old nuclease/RecF-like AAA" evidence="1">
    <location>
        <begin position="3"/>
        <end position="246"/>
    </location>
</feature>
<keyword evidence="3" id="KW-1185">Reference proteome</keyword>
<comment type="caution">
    <text evidence="2">The sequence shown here is derived from an EMBL/GenBank/DDBJ whole genome shotgun (WGS) entry which is preliminary data.</text>
</comment>
<dbReference type="Proteomes" id="UP000018766">
    <property type="component" value="Unassembled WGS sequence"/>
</dbReference>
<dbReference type="InterPro" id="IPR027417">
    <property type="entry name" value="P-loop_NTPase"/>
</dbReference>
<name>V8GAD0_9BURK</name>
<dbReference type="RefSeq" id="WP_023949811.1">
    <property type="nucleotide sequence ID" value="NZ_AYSV01000043.1"/>
</dbReference>